<dbReference type="SMART" id="SM00347">
    <property type="entry name" value="HTH_MARR"/>
    <property type="match status" value="1"/>
</dbReference>
<dbReference type="InterPro" id="IPR036388">
    <property type="entry name" value="WH-like_DNA-bd_sf"/>
</dbReference>
<evidence type="ECO:0000313" key="3">
    <source>
        <dbReference type="Proteomes" id="UP001596174"/>
    </source>
</evidence>
<evidence type="ECO:0000259" key="1">
    <source>
        <dbReference type="PROSITE" id="PS50995"/>
    </source>
</evidence>
<dbReference type="InterPro" id="IPR039422">
    <property type="entry name" value="MarR/SlyA-like"/>
</dbReference>
<keyword evidence="3" id="KW-1185">Reference proteome</keyword>
<reference evidence="3" key="1">
    <citation type="journal article" date="2019" name="Int. J. Syst. Evol. Microbiol.">
        <title>The Global Catalogue of Microorganisms (GCM) 10K type strain sequencing project: providing services to taxonomists for standard genome sequencing and annotation.</title>
        <authorList>
            <consortium name="The Broad Institute Genomics Platform"/>
            <consortium name="The Broad Institute Genome Sequencing Center for Infectious Disease"/>
            <person name="Wu L."/>
            <person name="Ma J."/>
        </authorList>
    </citation>
    <scope>NUCLEOTIDE SEQUENCE [LARGE SCALE GENOMIC DNA]</scope>
    <source>
        <strain evidence="3">JCM 4816</strain>
    </source>
</reference>
<dbReference type="PRINTS" id="PR00598">
    <property type="entry name" value="HTHMARR"/>
</dbReference>
<dbReference type="InterPro" id="IPR000835">
    <property type="entry name" value="HTH_MarR-typ"/>
</dbReference>
<comment type="caution">
    <text evidence="2">The sequence shown here is derived from an EMBL/GenBank/DDBJ whole genome shotgun (WGS) entry which is preliminary data.</text>
</comment>
<protein>
    <submittedName>
        <fullName evidence="2">MarR family winged helix-turn-helix transcriptional regulator</fullName>
    </submittedName>
</protein>
<evidence type="ECO:0000313" key="2">
    <source>
        <dbReference type="EMBL" id="MFC5907311.1"/>
    </source>
</evidence>
<organism evidence="2 3">
    <name type="scientific">Streptacidiphilus monticola</name>
    <dbReference type="NCBI Taxonomy" id="2161674"/>
    <lineage>
        <taxon>Bacteria</taxon>
        <taxon>Bacillati</taxon>
        <taxon>Actinomycetota</taxon>
        <taxon>Actinomycetes</taxon>
        <taxon>Kitasatosporales</taxon>
        <taxon>Streptomycetaceae</taxon>
        <taxon>Streptacidiphilus</taxon>
    </lineage>
</organism>
<dbReference type="Pfam" id="PF12802">
    <property type="entry name" value="MarR_2"/>
    <property type="match status" value="1"/>
</dbReference>
<feature type="domain" description="HTH marR-type" evidence="1">
    <location>
        <begin position="20"/>
        <end position="156"/>
    </location>
</feature>
<dbReference type="Gene3D" id="1.10.10.10">
    <property type="entry name" value="Winged helix-like DNA-binding domain superfamily/Winged helix DNA-binding domain"/>
    <property type="match status" value="1"/>
</dbReference>
<gene>
    <name evidence="2" type="ORF">ACFP3V_08770</name>
</gene>
<proteinExistence type="predicted"/>
<dbReference type="PANTHER" id="PTHR33164:SF57">
    <property type="entry name" value="MARR-FAMILY TRANSCRIPTIONAL REGULATOR"/>
    <property type="match status" value="1"/>
</dbReference>
<sequence>MAAAQEHVIDSPGAAVADPRIRAFGVLLTTASLMERLLGATMERESGISHAMFEVLLHLQAAPEEGAMMSDLSRSLVLTSGGATRLVDRMVEAGLVSRSRSSQDKRVQLVSLTDAGREKLTEAAARHAAQLDAHLYDVLPPGERDTMLQGLDDLGRHVREVLPPLG</sequence>
<dbReference type="PANTHER" id="PTHR33164">
    <property type="entry name" value="TRANSCRIPTIONAL REGULATOR, MARR FAMILY"/>
    <property type="match status" value="1"/>
</dbReference>
<dbReference type="RefSeq" id="WP_380581598.1">
    <property type="nucleotide sequence ID" value="NZ_JBHSQJ010000031.1"/>
</dbReference>
<accession>A0ABW1G2H8</accession>
<dbReference type="InterPro" id="IPR036390">
    <property type="entry name" value="WH_DNA-bd_sf"/>
</dbReference>
<dbReference type="EMBL" id="JBHSQJ010000031">
    <property type="protein sequence ID" value="MFC5907311.1"/>
    <property type="molecule type" value="Genomic_DNA"/>
</dbReference>
<name>A0ABW1G2H8_9ACTN</name>
<dbReference type="PROSITE" id="PS50995">
    <property type="entry name" value="HTH_MARR_2"/>
    <property type="match status" value="1"/>
</dbReference>
<dbReference type="Proteomes" id="UP001596174">
    <property type="component" value="Unassembled WGS sequence"/>
</dbReference>
<dbReference type="SUPFAM" id="SSF46785">
    <property type="entry name" value="Winged helix' DNA-binding domain"/>
    <property type="match status" value="1"/>
</dbReference>